<dbReference type="HOGENOM" id="CLU_2954194_0_0_7"/>
<dbReference type="Proteomes" id="UP000001522">
    <property type="component" value="Chromosome"/>
</dbReference>
<keyword evidence="2" id="KW-1185">Reference proteome</keyword>
<gene>
    <name evidence="1" type="ordered locus">HMU00860</name>
</gene>
<evidence type="ECO:0000313" key="2">
    <source>
        <dbReference type="Proteomes" id="UP000001522"/>
    </source>
</evidence>
<organism evidence="1 2">
    <name type="scientific">Helicobacter mustelae (strain ATCC 43772 / CCUG 25715 / CIP 103759 / LMG 18044 / NCTC 12198 / R85-136P)</name>
    <name type="common">Campylobacter mustelae</name>
    <dbReference type="NCBI Taxonomy" id="679897"/>
    <lineage>
        <taxon>Bacteria</taxon>
        <taxon>Pseudomonadati</taxon>
        <taxon>Campylobacterota</taxon>
        <taxon>Epsilonproteobacteria</taxon>
        <taxon>Campylobacterales</taxon>
        <taxon>Helicobacteraceae</taxon>
        <taxon>Helicobacter</taxon>
    </lineage>
</organism>
<dbReference type="EMBL" id="FN555004">
    <property type="protein sequence ID" value="CBG39350.1"/>
    <property type="molecule type" value="Genomic_DNA"/>
</dbReference>
<proteinExistence type="predicted"/>
<sequence>MFRNFTRHCLGILLTAATEKPLLDAPQELRFRTRVFAAVHPRKTKNIQKQKLKNKKKKT</sequence>
<dbReference type="KEGG" id="hms:HMU00860"/>
<protein>
    <submittedName>
        <fullName evidence="1">Putative periplasmic protein</fullName>
    </submittedName>
</protein>
<reference evidence="1 2" key="1">
    <citation type="journal article" date="2010" name="BMC Genomics">
        <title>Comparative genomics and proteomics of Helicobacter mustelae, an ulcerogenic and carcinogenic gastric pathogen.</title>
        <authorList>
            <person name="O'Toole P.W."/>
            <person name="Snelling W.J."/>
            <person name="Canchaya C."/>
            <person name="Forde B.M."/>
            <person name="Hardie K.R."/>
            <person name="Josenhans C."/>
            <person name="Graham R.L.J."/>
            <person name="McMullan G."/>
            <person name="Parkhill J."/>
            <person name="Belda E."/>
            <person name="Bentley S.D."/>
        </authorList>
    </citation>
    <scope>NUCLEOTIDE SEQUENCE [LARGE SCALE GENOMIC DNA]</scope>
    <source>
        <strain evidence="2">ATCC 43772 / LMG 18044 / NCTC 12198 / 12198</strain>
    </source>
</reference>
<name>D3UFS9_HELM1</name>
<evidence type="ECO:0000313" key="1">
    <source>
        <dbReference type="EMBL" id="CBG39350.1"/>
    </source>
</evidence>
<accession>D3UFS9</accession>
<dbReference type="AlphaFoldDB" id="D3UFS9"/>